<dbReference type="STRING" id="1435377.SUSAZ_00280"/>
<accession>A0A0U3H3P2</accession>
<gene>
    <name evidence="1" type="ORF">ATY89_05970</name>
    <name evidence="2" type="ORF">ATZ20_08995</name>
</gene>
<organism evidence="1 4">
    <name type="scientific">Sulfolobus acidocaldarius</name>
    <dbReference type="NCBI Taxonomy" id="2285"/>
    <lineage>
        <taxon>Archaea</taxon>
        <taxon>Thermoproteota</taxon>
        <taxon>Thermoprotei</taxon>
        <taxon>Sulfolobales</taxon>
        <taxon>Sulfolobaceae</taxon>
        <taxon>Sulfolobus</taxon>
    </lineage>
</organism>
<dbReference type="PaxDb" id="1435377-SUSAZ_00280"/>
<sequence length="271" mass="30522">MKILVSGLIPVDSGKTTFSLSILSFFKSVGIDVFPHKPVAGHNAWYSYSTLLRSEELKALVGNDALKYYDETRLDINMINPFAVLLAPPDLEKLGYNVRLYKEIITNGLPVMIRLYDGNAVSHLVLEKFSELVTDSLVEKIESLSKVLKAIRVPKEKLNEIINYSPDISDISTQKILSRESNVLIESYNDALAPNYSSLNVDCLFIVSPGKVFLIDEFKKFITLFATQPWLIQGSSFIRYAKVSKVWKTELGTYKLENGLEDFLLGLAEKE</sequence>
<evidence type="ECO:0008006" key="5">
    <source>
        <dbReference type="Google" id="ProtNLM"/>
    </source>
</evidence>
<dbReference type="Proteomes" id="UP000065473">
    <property type="component" value="Chromosome"/>
</dbReference>
<evidence type="ECO:0000313" key="3">
    <source>
        <dbReference type="Proteomes" id="UP000060043"/>
    </source>
</evidence>
<evidence type="ECO:0000313" key="1">
    <source>
        <dbReference type="EMBL" id="ALU29535.1"/>
    </source>
</evidence>
<protein>
    <recommendedName>
        <fullName evidence="5">ATPase</fullName>
    </recommendedName>
</protein>
<dbReference type="GeneID" id="14550591"/>
<dbReference type="AlphaFoldDB" id="A0A0U3H3P2"/>
<proteinExistence type="predicted"/>
<reference evidence="3 4" key="1">
    <citation type="submission" date="2015-12" db="EMBL/GenBank/DDBJ databases">
        <title>A stable core within a dynamic pangenome in Sulfolobus acidocaldarius.</title>
        <authorList>
            <person name="Anderson R."/>
            <person name="Kouris A."/>
            <person name="Seward C."/>
            <person name="Campbell K."/>
            <person name="Whitaker R."/>
        </authorList>
    </citation>
    <scope>NUCLEOTIDE SEQUENCE [LARGE SCALE GENOMIC DNA]</scope>
    <source>
        <strain evidence="1 4">GG12-C01-09</strain>
        <strain evidence="2 3">NG05B_CO5_07</strain>
    </source>
</reference>
<dbReference type="EMBL" id="CP013694">
    <property type="protein sequence ID" value="ALU29535.1"/>
    <property type="molecule type" value="Genomic_DNA"/>
</dbReference>
<dbReference type="EMBL" id="CP013695">
    <property type="protein sequence ID" value="ALU32265.1"/>
    <property type="molecule type" value="Genomic_DNA"/>
</dbReference>
<name>A0A0U3H3P2_9CREN</name>
<evidence type="ECO:0000313" key="2">
    <source>
        <dbReference type="EMBL" id="ALU32265.1"/>
    </source>
</evidence>
<dbReference type="RefSeq" id="WP_011276990.1">
    <property type="nucleotide sequence ID" value="NZ_BHWZ01000001.1"/>
</dbReference>
<evidence type="ECO:0000313" key="4">
    <source>
        <dbReference type="Proteomes" id="UP000065473"/>
    </source>
</evidence>
<dbReference type="OrthoDB" id="39107at2157"/>
<dbReference type="Proteomes" id="UP000060043">
    <property type="component" value="Chromosome"/>
</dbReference>
<dbReference type="OMA" id="NGWYQYE"/>